<comment type="similarity">
    <text evidence="4">Belongs to the glycosyltransferase 104 family.</text>
</comment>
<evidence type="ECO:0000256" key="3">
    <source>
        <dbReference type="ARBA" id="ARBA00024303"/>
    </source>
</evidence>
<dbReference type="Pfam" id="PF10093">
    <property type="entry name" value="EarP"/>
    <property type="match status" value="1"/>
</dbReference>
<gene>
    <name evidence="8" type="primary">earP</name>
    <name evidence="8" type="ORF">J5V48_07030</name>
</gene>
<comment type="catalytic activity">
    <reaction evidence="7">
        <text>dTDP-beta-L-rhamnose + L-arginyl-[protein] = N(omega)-(alpha-L-rhamnosyl)-L-arginyl-[protein] + dTDP + H(+)</text>
        <dbReference type="Rhea" id="RHEA:66692"/>
        <dbReference type="Rhea" id="RHEA-COMP:10532"/>
        <dbReference type="Rhea" id="RHEA-COMP:17096"/>
        <dbReference type="ChEBI" id="CHEBI:15378"/>
        <dbReference type="ChEBI" id="CHEBI:29965"/>
        <dbReference type="ChEBI" id="CHEBI:57510"/>
        <dbReference type="ChEBI" id="CHEBI:58369"/>
        <dbReference type="ChEBI" id="CHEBI:167445"/>
    </reaction>
    <physiologicalReaction direction="left-to-right" evidence="7">
        <dbReference type="Rhea" id="RHEA:66693"/>
    </physiologicalReaction>
</comment>
<keyword evidence="1" id="KW-0328">Glycosyltransferase</keyword>
<reference evidence="8 9" key="1">
    <citation type="submission" date="2021-03" db="EMBL/GenBank/DDBJ databases">
        <title>Succinivibrio sp. nov. isolated from feces of cow.</title>
        <authorList>
            <person name="Choi J.-Y."/>
        </authorList>
    </citation>
    <scope>NUCLEOTIDE SEQUENCE [LARGE SCALE GENOMIC DNA]</scope>
    <source>
        <strain evidence="8 9">AGMB01872</strain>
    </source>
</reference>
<evidence type="ECO:0000256" key="1">
    <source>
        <dbReference type="ARBA" id="ARBA00022676"/>
    </source>
</evidence>
<accession>A0ABS7DH66</accession>
<evidence type="ECO:0000313" key="9">
    <source>
        <dbReference type="Proteomes" id="UP000731465"/>
    </source>
</evidence>
<dbReference type="RefSeq" id="WP_219937867.1">
    <property type="nucleotide sequence ID" value="NZ_JAGFNY010000024.1"/>
</dbReference>
<keyword evidence="9" id="KW-1185">Reference proteome</keyword>
<proteinExistence type="inferred from homology"/>
<dbReference type="EMBL" id="JAGFNY010000024">
    <property type="protein sequence ID" value="MBW7570643.1"/>
    <property type="molecule type" value="Genomic_DNA"/>
</dbReference>
<evidence type="ECO:0000256" key="5">
    <source>
        <dbReference type="ARBA" id="ARBA00024416"/>
    </source>
</evidence>
<dbReference type="InterPro" id="IPR016633">
    <property type="entry name" value="EarP"/>
</dbReference>
<evidence type="ECO:0000256" key="2">
    <source>
        <dbReference type="ARBA" id="ARBA00022679"/>
    </source>
</evidence>
<name>A0ABS7DH66_9GAMM</name>
<evidence type="ECO:0000256" key="6">
    <source>
        <dbReference type="ARBA" id="ARBA00030025"/>
    </source>
</evidence>
<dbReference type="GO" id="GO:0003746">
    <property type="term" value="F:translation elongation factor activity"/>
    <property type="evidence" value="ECO:0007669"/>
    <property type="project" value="UniProtKB-KW"/>
</dbReference>
<keyword evidence="8" id="KW-0251">Elongation factor</keyword>
<keyword evidence="2" id="KW-0808">Transferase</keyword>
<evidence type="ECO:0000256" key="7">
    <source>
        <dbReference type="ARBA" id="ARBA00048472"/>
    </source>
</evidence>
<protein>
    <recommendedName>
        <fullName evidence="5">Protein-arginine rhamnosyltransferase</fullName>
    </recommendedName>
    <alternativeName>
        <fullName evidence="6">EF-P arginine rhamnosyltransferase</fullName>
    </alternativeName>
</protein>
<evidence type="ECO:0000256" key="4">
    <source>
        <dbReference type="ARBA" id="ARBA00024346"/>
    </source>
</evidence>
<sequence>MNIDIICDVIDNFGDAGVCLRLGRDLAINSNKVRIFCNNIESINKITTTKDHSLLSILKWPDNNDESYFAAEVVIQAFSVRLPQCMIEKVKHKKSLIINLEYLTAEKFAEDCHKLPSFSDGMESFFFFPGFSEKTGSVVIEDLLRNKIKNNKNNSSKNISVFSYDNKKLLILINKLNKIDPQFIFNIFEGKALDIFNELSKENLKSEEKTVYKDINIKTLKMVNHEEYDDILISSAINLVRGEDSIVRAMLVGKPFIWNIYPTDDNAHLDKINALFNLMNEKLGLKDDIEILKNITLSYNGFSDFLENFDFSEYYEKWKNLSYLWSEYLLSHDSLTKNLLSFIGEKLSKDDK</sequence>
<organism evidence="8 9">
    <name type="scientific">Succinivibrio faecicola</name>
    <dbReference type="NCBI Taxonomy" id="2820300"/>
    <lineage>
        <taxon>Bacteria</taxon>
        <taxon>Pseudomonadati</taxon>
        <taxon>Pseudomonadota</taxon>
        <taxon>Gammaproteobacteria</taxon>
        <taxon>Aeromonadales</taxon>
        <taxon>Succinivibrionaceae</taxon>
        <taxon>Succinivibrio</taxon>
    </lineage>
</organism>
<comment type="caution">
    <text evidence="8">The sequence shown here is derived from an EMBL/GenBank/DDBJ whole genome shotgun (WGS) entry which is preliminary data.</text>
</comment>
<evidence type="ECO:0000313" key="8">
    <source>
        <dbReference type="EMBL" id="MBW7570643.1"/>
    </source>
</evidence>
<dbReference type="Proteomes" id="UP000731465">
    <property type="component" value="Unassembled WGS sequence"/>
</dbReference>
<comment type="function">
    <text evidence="3">Protein-arginine rhamnosyltransferase that catalyzes the transfer of a single rhamnose to elongation factor P (EF-P) on 'Lys-32', a modification required for EF-P-dependent rescue of polyproline stalled ribosomes.</text>
</comment>
<keyword evidence="8" id="KW-0648">Protein biosynthesis</keyword>